<accession>D2S3H7</accession>
<keyword evidence="2" id="KW-1133">Transmembrane helix</keyword>
<dbReference type="Proteomes" id="UP000001903">
    <property type="component" value="Plasmid pHTUR05"/>
</dbReference>
<evidence type="ECO:0000313" key="3">
    <source>
        <dbReference type="EMBL" id="ADB63924.1"/>
    </source>
</evidence>
<organism evidence="3 4">
    <name type="scientific">Haloterrigena turkmenica (strain ATCC 51198 / DSM 5511 / JCM 9101 / NCIMB 13204 / VKM B-1734 / 4k)</name>
    <name type="common">Halococcus turkmenicus</name>
    <dbReference type="NCBI Taxonomy" id="543526"/>
    <lineage>
        <taxon>Archaea</taxon>
        <taxon>Methanobacteriati</taxon>
        <taxon>Methanobacteriota</taxon>
        <taxon>Stenosarchaea group</taxon>
        <taxon>Halobacteria</taxon>
        <taxon>Halobacteriales</taxon>
        <taxon>Natrialbaceae</taxon>
        <taxon>Haloterrigena</taxon>
    </lineage>
</organism>
<dbReference type="GeneID" id="8745842"/>
<feature type="region of interest" description="Disordered" evidence="1">
    <location>
        <begin position="538"/>
        <end position="559"/>
    </location>
</feature>
<keyword evidence="2" id="KW-0472">Membrane</keyword>
<name>D2S3H7_HALTV</name>
<evidence type="ECO:0000313" key="4">
    <source>
        <dbReference type="Proteomes" id="UP000001903"/>
    </source>
</evidence>
<feature type="transmembrane region" description="Helical" evidence="2">
    <location>
        <begin position="298"/>
        <end position="317"/>
    </location>
</feature>
<geneLocation type="plasmid" evidence="3 4">
    <name>pHTUR05</name>
</geneLocation>
<dbReference type="AlphaFoldDB" id="D2S3H7"/>
<gene>
    <name evidence="3" type="ordered locus">Htur_5036</name>
</gene>
<feature type="transmembrane region" description="Helical" evidence="2">
    <location>
        <begin position="85"/>
        <end position="106"/>
    </location>
</feature>
<feature type="compositionally biased region" description="Acidic residues" evidence="1">
    <location>
        <begin position="237"/>
        <end position="247"/>
    </location>
</feature>
<reference evidence="3 4" key="1">
    <citation type="journal article" date="2010" name="Stand. Genomic Sci.">
        <title>Complete genome sequence of Haloterrigena turkmenica type strain (4k).</title>
        <authorList>
            <person name="Saunders E."/>
            <person name="Tindall B.J."/>
            <person name="Fahnrich R."/>
            <person name="Lapidus A."/>
            <person name="Copeland A."/>
            <person name="Del Rio T.G."/>
            <person name="Lucas S."/>
            <person name="Chen F."/>
            <person name="Tice H."/>
            <person name="Cheng J.F."/>
            <person name="Han C."/>
            <person name="Detter J.C."/>
            <person name="Bruce D."/>
            <person name="Goodwin L."/>
            <person name="Chain P."/>
            <person name="Pitluck S."/>
            <person name="Pati A."/>
            <person name="Ivanova N."/>
            <person name="Mavromatis K."/>
            <person name="Chen A."/>
            <person name="Palaniappan K."/>
            <person name="Land M."/>
            <person name="Hauser L."/>
            <person name="Chang Y.J."/>
            <person name="Jeffries C.D."/>
            <person name="Brettin T."/>
            <person name="Rohde M."/>
            <person name="Goker M."/>
            <person name="Bristow J."/>
            <person name="Eisen J.A."/>
            <person name="Markowitz V."/>
            <person name="Hugenholtz P."/>
            <person name="Klenk H.P."/>
            <person name="Kyrpides N.C."/>
        </authorList>
    </citation>
    <scope>NUCLEOTIDE SEQUENCE [LARGE SCALE GENOMIC DNA]</scope>
    <source>
        <strain evidence="4">ATCC 51198 / DSM 5511 / JCM 9101 / NCIMB 13204 / VKM B-1734 / 4k</strain>
    </source>
</reference>
<evidence type="ECO:0000256" key="1">
    <source>
        <dbReference type="SAM" id="MobiDB-lite"/>
    </source>
</evidence>
<feature type="transmembrane region" description="Helical" evidence="2">
    <location>
        <begin position="23"/>
        <end position="47"/>
    </location>
</feature>
<protein>
    <submittedName>
        <fullName evidence="3">Uncharacterized protein</fullName>
    </submittedName>
</protein>
<dbReference type="RefSeq" id="WP_012946163.1">
    <property type="nucleotide sequence ID" value="NC_013748.1"/>
</dbReference>
<sequence length="559" mass="62000">MEMPDTPDNDPEETDSDGASGGVWAAICALPGRLWAVLASILATLLVGLRGVGRRVRGVWTTVRYRATQALVSFIMGSHPNTSRLLATAVVGSGVAAGVGIMAVAVNQAETSASSGPIVRFALGLATSPWVWILAIVLLFRQVLFFGDRLLARVTASESGYSYKTIRRLAEEAKRPDLDRCERVLVQSGDSAERITEWCLDALSGNGHDAPTFNPPGADDDSSDETNLPRQRTAADEPIDVDPADDDDEPDFWTQLRLFRLELGSAIDLNGILWRFLVPAGLTFVGIMLWLRIWIQPWVLPVVVAAAAFVGGAYYWAVDLRHRRRLKALRAEETTTQWTDLAILTKTVEVPETTMYYGYLDGKVYASEDKRDLAETLADRALDRLEGRQPAPAIEEKNAYLLKRYLPMLEAWEQEYERKAIMDQLIDTVADAPEGLLPRDILIDEVVEYDRRYVAFGLLFIGRGRDPDLVREVYQDLVEIHALAETPVTVQDTETGGERELIAVSKGDDSFPPNVVQLRGEFSSLFGKQAFQTRYDAPEIDANTTPAPFIRPETRETAD</sequence>
<dbReference type="EMBL" id="CP001865">
    <property type="protein sequence ID" value="ADB63924.1"/>
    <property type="molecule type" value="Genomic_DNA"/>
</dbReference>
<keyword evidence="2" id="KW-0812">Transmembrane</keyword>
<proteinExistence type="predicted"/>
<feature type="transmembrane region" description="Helical" evidence="2">
    <location>
        <begin position="272"/>
        <end position="292"/>
    </location>
</feature>
<keyword evidence="3" id="KW-0614">Plasmid</keyword>
<dbReference type="HOGENOM" id="CLU_487154_0_0_2"/>
<keyword evidence="4" id="KW-1185">Reference proteome</keyword>
<feature type="transmembrane region" description="Helical" evidence="2">
    <location>
        <begin position="118"/>
        <end position="140"/>
    </location>
</feature>
<feature type="region of interest" description="Disordered" evidence="1">
    <location>
        <begin position="210"/>
        <end position="247"/>
    </location>
</feature>
<dbReference type="KEGG" id="htu:Htur_5036"/>
<evidence type="ECO:0000256" key="2">
    <source>
        <dbReference type="SAM" id="Phobius"/>
    </source>
</evidence>